<feature type="non-terminal residue" evidence="2">
    <location>
        <position position="68"/>
    </location>
</feature>
<name>A0A485N9T0_LYNPA</name>
<evidence type="ECO:0000313" key="2">
    <source>
        <dbReference type="EMBL" id="VFV28616.1"/>
    </source>
</evidence>
<sequence length="68" mass="7758">KLPCENVQSQRTSQDSGFLHKHQPDLRNHYCVQLHWKFVTLPYGPEAALENVHAKTTRLVAQGGAFEE</sequence>
<dbReference type="AlphaFoldDB" id="A0A485N9T0"/>
<evidence type="ECO:0000313" key="3">
    <source>
        <dbReference type="Proteomes" id="UP000386466"/>
    </source>
</evidence>
<reference evidence="2 3" key="1">
    <citation type="submission" date="2019-01" db="EMBL/GenBank/DDBJ databases">
        <authorList>
            <person name="Alioto T."/>
            <person name="Alioto T."/>
        </authorList>
    </citation>
    <scope>NUCLEOTIDE SEQUENCE [LARGE SCALE GENOMIC DNA]</scope>
</reference>
<feature type="compositionally biased region" description="Polar residues" evidence="1">
    <location>
        <begin position="1"/>
        <end position="16"/>
    </location>
</feature>
<proteinExistence type="predicted"/>
<gene>
    <name evidence="2" type="ORF">LYPA_23C013180</name>
</gene>
<protein>
    <submittedName>
        <fullName evidence="2">Uncharacterized protein</fullName>
    </submittedName>
</protein>
<organism evidence="2 3">
    <name type="scientific">Lynx pardinus</name>
    <name type="common">Iberian lynx</name>
    <name type="synonym">Felis pardina</name>
    <dbReference type="NCBI Taxonomy" id="191816"/>
    <lineage>
        <taxon>Eukaryota</taxon>
        <taxon>Metazoa</taxon>
        <taxon>Chordata</taxon>
        <taxon>Craniata</taxon>
        <taxon>Vertebrata</taxon>
        <taxon>Euteleostomi</taxon>
        <taxon>Mammalia</taxon>
        <taxon>Eutheria</taxon>
        <taxon>Laurasiatheria</taxon>
        <taxon>Carnivora</taxon>
        <taxon>Feliformia</taxon>
        <taxon>Felidae</taxon>
        <taxon>Felinae</taxon>
        <taxon>Lynx</taxon>
    </lineage>
</organism>
<accession>A0A485N9T0</accession>
<feature type="region of interest" description="Disordered" evidence="1">
    <location>
        <begin position="1"/>
        <end position="20"/>
    </location>
</feature>
<dbReference type="Proteomes" id="UP000386466">
    <property type="component" value="Unassembled WGS sequence"/>
</dbReference>
<keyword evidence="3" id="KW-1185">Reference proteome</keyword>
<feature type="non-terminal residue" evidence="2">
    <location>
        <position position="1"/>
    </location>
</feature>
<dbReference type="EMBL" id="CAAGRJ010011692">
    <property type="protein sequence ID" value="VFV28616.1"/>
    <property type="molecule type" value="Genomic_DNA"/>
</dbReference>
<evidence type="ECO:0000256" key="1">
    <source>
        <dbReference type="SAM" id="MobiDB-lite"/>
    </source>
</evidence>